<dbReference type="PANTHER" id="PTHR23516:SF1">
    <property type="entry name" value="MOLYBDATE-ANION TRANSPORTER"/>
    <property type="match status" value="1"/>
</dbReference>
<feature type="compositionally biased region" description="Low complexity" evidence="12">
    <location>
        <begin position="187"/>
        <end position="198"/>
    </location>
</feature>
<name>A0A5N5QE24_9AGAM</name>
<evidence type="ECO:0000256" key="1">
    <source>
        <dbReference type="ARBA" id="ARBA00003019"/>
    </source>
</evidence>
<evidence type="ECO:0000313" key="16">
    <source>
        <dbReference type="Proteomes" id="UP000383932"/>
    </source>
</evidence>
<dbReference type="OrthoDB" id="263957at2759"/>
<feature type="transmembrane region" description="Helical" evidence="13">
    <location>
        <begin position="618"/>
        <end position="636"/>
    </location>
</feature>
<evidence type="ECO:0000256" key="10">
    <source>
        <dbReference type="ARBA" id="ARBA00030646"/>
    </source>
</evidence>
<evidence type="ECO:0000256" key="12">
    <source>
        <dbReference type="SAM" id="MobiDB-lite"/>
    </source>
</evidence>
<dbReference type="CDD" id="cd17487">
    <property type="entry name" value="MFS_MFSD5_like"/>
    <property type="match status" value="1"/>
</dbReference>
<feature type="compositionally biased region" description="Basic and acidic residues" evidence="12">
    <location>
        <begin position="247"/>
        <end position="271"/>
    </location>
</feature>
<organism evidence="15 16">
    <name type="scientific">Ceratobasidium theobromae</name>
    <dbReference type="NCBI Taxonomy" id="1582974"/>
    <lineage>
        <taxon>Eukaryota</taxon>
        <taxon>Fungi</taxon>
        <taxon>Dikarya</taxon>
        <taxon>Basidiomycota</taxon>
        <taxon>Agaricomycotina</taxon>
        <taxon>Agaricomycetes</taxon>
        <taxon>Cantharellales</taxon>
        <taxon>Ceratobasidiaceae</taxon>
        <taxon>Ceratobasidium</taxon>
    </lineage>
</organism>
<comment type="function">
    <text evidence="1">Mediates high-affinity intracellular uptake of the rare oligo-element molybdenum.</text>
</comment>
<feature type="transmembrane region" description="Helical" evidence="13">
    <location>
        <begin position="897"/>
        <end position="914"/>
    </location>
</feature>
<feature type="transmembrane region" description="Helical" evidence="13">
    <location>
        <begin position="859"/>
        <end position="877"/>
    </location>
</feature>
<evidence type="ECO:0000256" key="9">
    <source>
        <dbReference type="ARBA" id="ARBA00023136"/>
    </source>
</evidence>
<feature type="compositionally biased region" description="Polar residues" evidence="12">
    <location>
        <begin position="14"/>
        <end position="33"/>
    </location>
</feature>
<feature type="transmembrane region" description="Helical" evidence="13">
    <location>
        <begin position="673"/>
        <end position="695"/>
    </location>
</feature>
<evidence type="ECO:0000256" key="2">
    <source>
        <dbReference type="ARBA" id="ARBA00004651"/>
    </source>
</evidence>
<evidence type="ECO:0000256" key="8">
    <source>
        <dbReference type="ARBA" id="ARBA00023065"/>
    </source>
</evidence>
<comment type="caution">
    <text evidence="15">The sequence shown here is derived from an EMBL/GenBank/DDBJ whole genome shotgun (WGS) entry which is preliminary data.</text>
</comment>
<dbReference type="PANTHER" id="PTHR23516">
    <property type="entry name" value="SAM (S-ADENOSYL METHIONINE) TRANSPORTER"/>
    <property type="match status" value="1"/>
</dbReference>
<evidence type="ECO:0000256" key="13">
    <source>
        <dbReference type="SAM" id="Phobius"/>
    </source>
</evidence>
<feature type="transmembrane region" description="Helical" evidence="13">
    <location>
        <begin position="499"/>
        <end position="516"/>
    </location>
</feature>
<evidence type="ECO:0000256" key="3">
    <source>
        <dbReference type="ARBA" id="ARBA00021242"/>
    </source>
</evidence>
<reference evidence="15 16" key="1">
    <citation type="journal article" date="2019" name="Fungal Biol. Biotechnol.">
        <title>Draft genome sequence of fastidious pathogen Ceratobasidium theobromae, which causes vascular-streak dieback in Theobroma cacao.</title>
        <authorList>
            <person name="Ali S.S."/>
            <person name="Asman A."/>
            <person name="Shao J."/>
            <person name="Firmansyah A.P."/>
            <person name="Susilo A.W."/>
            <person name="Rosmana A."/>
            <person name="McMahon P."/>
            <person name="Junaid M."/>
            <person name="Guest D."/>
            <person name="Kheng T.Y."/>
            <person name="Meinhardt L.W."/>
            <person name="Bailey B.A."/>
        </authorList>
    </citation>
    <scope>NUCLEOTIDE SEQUENCE [LARGE SCALE GENOMIC DNA]</scope>
    <source>
        <strain evidence="15 16">CT2</strain>
    </source>
</reference>
<dbReference type="SMART" id="SM00584">
    <property type="entry name" value="TLDc"/>
    <property type="match status" value="1"/>
</dbReference>
<keyword evidence="8" id="KW-0406">Ion transport</keyword>
<keyword evidence="9 13" id="KW-0472">Membrane</keyword>
<feature type="region of interest" description="Disordered" evidence="12">
    <location>
        <begin position="181"/>
        <end position="213"/>
    </location>
</feature>
<dbReference type="Pfam" id="PF07534">
    <property type="entry name" value="TLD"/>
    <property type="match status" value="1"/>
</dbReference>
<gene>
    <name evidence="15" type="ORF">CTheo_6863</name>
</gene>
<dbReference type="Proteomes" id="UP000383932">
    <property type="component" value="Unassembled WGS sequence"/>
</dbReference>
<dbReference type="PROSITE" id="PS51886">
    <property type="entry name" value="TLDC"/>
    <property type="match status" value="1"/>
</dbReference>
<evidence type="ECO:0000256" key="11">
    <source>
        <dbReference type="ARBA" id="ARBA00032555"/>
    </source>
</evidence>
<feature type="transmembrane region" description="Helical" evidence="13">
    <location>
        <begin position="796"/>
        <end position="816"/>
    </location>
</feature>
<dbReference type="AlphaFoldDB" id="A0A5N5QE24"/>
<dbReference type="InterPro" id="IPR036259">
    <property type="entry name" value="MFS_trans_sf"/>
</dbReference>
<feature type="domain" description="TLDc" evidence="14">
    <location>
        <begin position="323"/>
        <end position="491"/>
    </location>
</feature>
<comment type="subcellular location">
    <subcellularLocation>
        <location evidence="2">Cell membrane</location>
        <topology evidence="2">Multi-pass membrane protein</topology>
    </subcellularLocation>
</comment>
<dbReference type="Gene3D" id="1.20.1250.20">
    <property type="entry name" value="MFS general substrate transporter like domains"/>
    <property type="match status" value="1"/>
</dbReference>
<evidence type="ECO:0000256" key="4">
    <source>
        <dbReference type="ARBA" id="ARBA00022448"/>
    </source>
</evidence>
<feature type="region of interest" description="Disordered" evidence="12">
    <location>
        <begin position="236"/>
        <end position="294"/>
    </location>
</feature>
<dbReference type="Pfam" id="PF05631">
    <property type="entry name" value="MFS_5"/>
    <property type="match status" value="1"/>
</dbReference>
<sequence length="956" mass="103718">MSRLPNNEPLIPLPSSTIQPGNTSASADQSNSLLDLISSSPLEPTSTPLFPERRIPPPSIVRIQPRPKTPPSLRPPDETPTSPGFGEFISVPASADPLAVQGGAGTPFQELSLESHFVQGAKARIAEKERQMMDEFRQSESDTDPLGLLSERGTDLLVLDVEPSPQDGSQQDALVISSELKRAESAPTPLSVLSESTSTPPPEPEPSAASASASPLLGFSGRLSLPRWTSLLSSSLQSLPPTSSVLRSDHTPPSHPPEHSTHGKPVRDSSITHDNPFTHVFSPPSGAPGYTGEKWDKGFGDDLASKSSSSRLKFMGRSEMTTPILSVETAEKLRPFLPALRRLAPKWNLLYSLDQHGISLATFYARCEQPVTGGCLIAIRDSEGATFGVWCGDGVRKHEGYTGNGESFLWTQRHGDSPVQVFKWTGKNDYVRLCESDFISFGGGNGKFGLYLDSAFLDGESAPCPTFDNEPLCSHRAGTSATGTIKFDIMLQGFYESQLAVLAGYAFFAMLLEHYVSKRYSKKAEDNVDHPLLGRKATTSGDQARALSYKYLVVYGVVMAADWLQGPYVYSLYKEQYGYSERMVATLFVTGFLSAGLSAPTVGVWADNYGRKRVCMGFCLSYIASCLCTFVNWLPVNLIGRVFGGISTSILFSCFDSWLVSAAQATGVQSSDLSTIFGSATLINGLVAAAVGIFSNGLVNRTQTFTSPFAASVACLGIAWMLIGSMWAENYGSRSENATENLLQIRRLREAWSIVRQDPSMIVLGLVQTCFEGSMYLFVFLWVPSMQEITPPAEELPLGLIFSAFMVSMMLGSLFYKCMVSYASNGESMLVLHAKLSSLTLLAAAFALAVNNLAQHSHWRFWAFCLFEACVGIYYPVQGMLRGAMIQNDHRATLSSLFRVPLNIFVVVALMSGVSSARHLVFSACTVALASGSVMTSYIIVNKAVELEQTNMARPA</sequence>
<feature type="transmembrane region" description="Helical" evidence="13">
    <location>
        <begin position="707"/>
        <end position="728"/>
    </location>
</feature>
<keyword evidence="5" id="KW-1003">Cell membrane</keyword>
<dbReference type="GO" id="GO:0015098">
    <property type="term" value="F:molybdate ion transmembrane transporter activity"/>
    <property type="evidence" value="ECO:0007669"/>
    <property type="project" value="InterPro"/>
</dbReference>
<evidence type="ECO:0000259" key="14">
    <source>
        <dbReference type="PROSITE" id="PS51886"/>
    </source>
</evidence>
<feature type="transmembrane region" description="Helical" evidence="13">
    <location>
        <begin position="552"/>
        <end position="573"/>
    </location>
</feature>
<accession>A0A5N5QE24</accession>
<feature type="transmembrane region" description="Helical" evidence="13">
    <location>
        <begin position="836"/>
        <end position="853"/>
    </location>
</feature>
<evidence type="ECO:0000256" key="7">
    <source>
        <dbReference type="ARBA" id="ARBA00022989"/>
    </source>
</evidence>
<dbReference type="InterPro" id="IPR006571">
    <property type="entry name" value="TLDc_dom"/>
</dbReference>
<dbReference type="SUPFAM" id="SSF103473">
    <property type="entry name" value="MFS general substrate transporter"/>
    <property type="match status" value="1"/>
</dbReference>
<feature type="transmembrane region" description="Helical" evidence="13">
    <location>
        <begin position="585"/>
        <end position="606"/>
    </location>
</feature>
<feature type="compositionally biased region" description="Low complexity" evidence="12">
    <location>
        <begin position="38"/>
        <end position="50"/>
    </location>
</feature>
<feature type="transmembrane region" description="Helical" evidence="13">
    <location>
        <begin position="762"/>
        <end position="784"/>
    </location>
</feature>
<dbReference type="GO" id="GO:0005886">
    <property type="term" value="C:plasma membrane"/>
    <property type="evidence" value="ECO:0007669"/>
    <property type="project" value="UniProtKB-SubCell"/>
</dbReference>
<proteinExistence type="predicted"/>
<feature type="region of interest" description="Disordered" evidence="12">
    <location>
        <begin position="1"/>
        <end position="106"/>
    </location>
</feature>
<keyword evidence="6 13" id="KW-0812">Transmembrane</keyword>
<feature type="transmembrane region" description="Helical" evidence="13">
    <location>
        <begin position="920"/>
        <end position="941"/>
    </location>
</feature>
<evidence type="ECO:0000256" key="5">
    <source>
        <dbReference type="ARBA" id="ARBA00022475"/>
    </source>
</evidence>
<evidence type="ECO:0000313" key="15">
    <source>
        <dbReference type="EMBL" id="KAB5589696.1"/>
    </source>
</evidence>
<evidence type="ECO:0000256" key="6">
    <source>
        <dbReference type="ARBA" id="ARBA00022692"/>
    </source>
</evidence>
<keyword evidence="7 13" id="KW-1133">Transmembrane helix</keyword>
<feature type="compositionally biased region" description="Basic and acidic residues" evidence="12">
    <location>
        <begin position="125"/>
        <end position="140"/>
    </location>
</feature>
<dbReference type="GO" id="GO:0006811">
    <property type="term" value="P:monoatomic ion transport"/>
    <property type="evidence" value="ECO:0007669"/>
    <property type="project" value="UniProtKB-KW"/>
</dbReference>
<dbReference type="InterPro" id="IPR008509">
    <property type="entry name" value="MOT2/MFSD5"/>
</dbReference>
<dbReference type="EMBL" id="SSOP01000239">
    <property type="protein sequence ID" value="KAB5589696.1"/>
    <property type="molecule type" value="Genomic_DNA"/>
</dbReference>
<feature type="region of interest" description="Disordered" evidence="12">
    <location>
        <begin position="125"/>
        <end position="148"/>
    </location>
</feature>
<keyword evidence="16" id="KW-1185">Reference proteome</keyword>
<protein>
    <recommendedName>
        <fullName evidence="3">Molybdate-anion transporter</fullName>
    </recommendedName>
    <alternativeName>
        <fullName evidence="10">Major facilitator superfamily domain-containing protein 5</fullName>
    </alternativeName>
    <alternativeName>
        <fullName evidence="11">Molybdate transporter 2 homolog</fullName>
    </alternativeName>
</protein>
<keyword evidence="4" id="KW-0813">Transport</keyword>